<reference evidence="15 16" key="1">
    <citation type="submission" date="2024-02" db="EMBL/GenBank/DDBJ databases">
        <authorList>
            <person name="Daric V."/>
            <person name="Darras S."/>
        </authorList>
    </citation>
    <scope>NUCLEOTIDE SEQUENCE [LARGE SCALE GENOMIC DNA]</scope>
</reference>
<keyword evidence="6" id="KW-0560">Oxidoreductase</keyword>
<sequence length="394" mass="45099">MMKEVRSQLKSSSPINKAVQHKLSVACNLLYDKKFDQAKSTAEEVIDYAWEMLNTGHWKDVPMGWRIVYSFASLFKAVSIAESKDSSSTPGEICCVCDMALLMGTSILNGILYKMISVYKPKPKDDSSTKVFPLSVKRLKMSPLDDLRLRTGFAIPVIKCPSLAYFKKLYMETGTPVILEDCVQHWPALTKWSPDYISRIAGYRTVPVEIGSRYTDDEWGQKLMTIDNFVNSYIKPVQPKTKGYLAQHQLFDQIPELREDISIPDYCCISRDVDFDPDEDVAINAWFGPKGTVSPCHHDPKHNLLAQVVGRKYVRLYDPDYSAALYPHEDVLSNTSQVDVENPDLEKFPLFEKTDTLHAKEFVLLPGQMLYIPPKHWHYIRSLDISFSVSFWWT</sequence>
<evidence type="ECO:0000256" key="10">
    <source>
        <dbReference type="ARBA" id="ARBA00023163"/>
    </source>
</evidence>
<evidence type="ECO:0000256" key="6">
    <source>
        <dbReference type="ARBA" id="ARBA00023002"/>
    </source>
</evidence>
<dbReference type="InterPro" id="IPR041667">
    <property type="entry name" value="Cupin_8"/>
</dbReference>
<organism evidence="15 16">
    <name type="scientific">Clavelina lepadiformis</name>
    <name type="common">Light-bulb sea squirt</name>
    <name type="synonym">Ascidia lepadiformis</name>
    <dbReference type="NCBI Taxonomy" id="159417"/>
    <lineage>
        <taxon>Eukaryota</taxon>
        <taxon>Metazoa</taxon>
        <taxon>Chordata</taxon>
        <taxon>Tunicata</taxon>
        <taxon>Ascidiacea</taxon>
        <taxon>Aplousobranchia</taxon>
        <taxon>Clavelinidae</taxon>
        <taxon>Clavelina</taxon>
    </lineage>
</organism>
<dbReference type="Pfam" id="PF13621">
    <property type="entry name" value="Cupin_8"/>
    <property type="match status" value="1"/>
</dbReference>
<gene>
    <name evidence="15" type="ORF">CVLEPA_LOCUS23267</name>
</gene>
<accession>A0ABP0GFX7</accession>
<evidence type="ECO:0000256" key="3">
    <source>
        <dbReference type="ARBA" id="ARBA00022723"/>
    </source>
</evidence>
<keyword evidence="10" id="KW-0804">Transcription</keyword>
<dbReference type="Proteomes" id="UP001642483">
    <property type="component" value="Unassembled WGS sequence"/>
</dbReference>
<keyword evidence="3" id="KW-0479">Metal-binding</keyword>
<evidence type="ECO:0000256" key="1">
    <source>
        <dbReference type="ARBA" id="ARBA00001954"/>
    </source>
</evidence>
<dbReference type="Gene3D" id="2.60.120.650">
    <property type="entry name" value="Cupin"/>
    <property type="match status" value="1"/>
</dbReference>
<evidence type="ECO:0000259" key="14">
    <source>
        <dbReference type="PROSITE" id="PS51184"/>
    </source>
</evidence>
<evidence type="ECO:0000256" key="4">
    <source>
        <dbReference type="ARBA" id="ARBA00022853"/>
    </source>
</evidence>
<evidence type="ECO:0000256" key="13">
    <source>
        <dbReference type="ARBA" id="ARBA00049800"/>
    </source>
</evidence>
<keyword evidence="12" id="KW-0131">Cell cycle</keyword>
<evidence type="ECO:0000256" key="7">
    <source>
        <dbReference type="ARBA" id="ARBA00023004"/>
    </source>
</evidence>
<dbReference type="SUPFAM" id="SSF51197">
    <property type="entry name" value="Clavaminate synthase-like"/>
    <property type="match status" value="1"/>
</dbReference>
<keyword evidence="8" id="KW-0805">Transcription regulation</keyword>
<keyword evidence="16" id="KW-1185">Reference proteome</keyword>
<name>A0ABP0GFX7_CLALP</name>
<keyword evidence="5" id="KW-0223">Dioxygenase</keyword>
<keyword evidence="7" id="KW-0408">Iron</keyword>
<evidence type="ECO:0000313" key="16">
    <source>
        <dbReference type="Proteomes" id="UP001642483"/>
    </source>
</evidence>
<comment type="caution">
    <text evidence="15">The sequence shown here is derived from an EMBL/GenBank/DDBJ whole genome shotgun (WGS) entry which is preliminary data.</text>
</comment>
<comment type="subcellular location">
    <subcellularLocation>
        <location evidence="2">Nucleus</location>
    </subcellularLocation>
</comment>
<evidence type="ECO:0000256" key="9">
    <source>
        <dbReference type="ARBA" id="ARBA00023108"/>
    </source>
</evidence>
<dbReference type="PANTHER" id="PTHR12461">
    <property type="entry name" value="HYPOXIA-INDUCIBLE FACTOR 1 ALPHA INHIBITOR-RELATED"/>
    <property type="match status" value="1"/>
</dbReference>
<evidence type="ECO:0000313" key="15">
    <source>
        <dbReference type="EMBL" id="CAK8690682.1"/>
    </source>
</evidence>
<keyword evidence="11" id="KW-0539">Nucleus</keyword>
<dbReference type="InterPro" id="IPR003347">
    <property type="entry name" value="JmjC_dom"/>
</dbReference>
<evidence type="ECO:0000256" key="2">
    <source>
        <dbReference type="ARBA" id="ARBA00004123"/>
    </source>
</evidence>
<dbReference type="EMBL" id="CAWYQH010000119">
    <property type="protein sequence ID" value="CAK8690682.1"/>
    <property type="molecule type" value="Genomic_DNA"/>
</dbReference>
<dbReference type="PROSITE" id="PS51184">
    <property type="entry name" value="JMJC"/>
    <property type="match status" value="1"/>
</dbReference>
<protein>
    <recommendedName>
        <fullName evidence="13">JmjC domain-containing protein 5</fullName>
    </recommendedName>
</protein>
<dbReference type="SMART" id="SM00558">
    <property type="entry name" value="JmjC"/>
    <property type="match status" value="1"/>
</dbReference>
<evidence type="ECO:0000256" key="11">
    <source>
        <dbReference type="ARBA" id="ARBA00023242"/>
    </source>
</evidence>
<dbReference type="Pfam" id="PF24472">
    <property type="entry name" value="ARM_KDM8_N"/>
    <property type="match status" value="1"/>
</dbReference>
<evidence type="ECO:0000256" key="12">
    <source>
        <dbReference type="ARBA" id="ARBA00023306"/>
    </source>
</evidence>
<dbReference type="InterPro" id="IPR056520">
    <property type="entry name" value="ARM_KDM8_N"/>
</dbReference>
<keyword evidence="4" id="KW-0156">Chromatin regulator</keyword>
<evidence type="ECO:0000256" key="5">
    <source>
        <dbReference type="ARBA" id="ARBA00022964"/>
    </source>
</evidence>
<keyword evidence="9" id="KW-0090">Biological rhythms</keyword>
<evidence type="ECO:0000256" key="8">
    <source>
        <dbReference type="ARBA" id="ARBA00023015"/>
    </source>
</evidence>
<feature type="domain" description="JmjC" evidence="14">
    <location>
        <begin position="252"/>
        <end position="394"/>
    </location>
</feature>
<dbReference type="PANTHER" id="PTHR12461:SF106">
    <property type="entry name" value="BIFUNCTIONAL PEPTIDASE AND ARGINYL-HYDROXYLASE JMJD5"/>
    <property type="match status" value="1"/>
</dbReference>
<proteinExistence type="predicted"/>
<comment type="cofactor">
    <cofactor evidence="1">
        <name>Fe(2+)</name>
        <dbReference type="ChEBI" id="CHEBI:29033"/>
    </cofactor>
</comment>